<proteinExistence type="predicted"/>
<dbReference type="Proteomes" id="UP000533533">
    <property type="component" value="Unassembled WGS sequence"/>
</dbReference>
<dbReference type="RefSeq" id="WP_110387507.1">
    <property type="nucleotide sequence ID" value="NZ_JACHVZ010000023.1"/>
</dbReference>
<dbReference type="Gene3D" id="3.30.429.10">
    <property type="entry name" value="Macrophage Migration Inhibitory Factor"/>
    <property type="match status" value="1"/>
</dbReference>
<name>A0ABR6FX30_9BURK</name>
<gene>
    <name evidence="2" type="ORF">FHX59_006464</name>
</gene>
<evidence type="ECO:0000259" key="1">
    <source>
        <dbReference type="Pfam" id="PF14832"/>
    </source>
</evidence>
<dbReference type="Pfam" id="PF14832">
    <property type="entry name" value="Tautomerase_3"/>
    <property type="match status" value="1"/>
</dbReference>
<keyword evidence="3" id="KW-1185">Reference proteome</keyword>
<evidence type="ECO:0000313" key="2">
    <source>
        <dbReference type="EMBL" id="MBB2931990.1"/>
    </source>
</evidence>
<dbReference type="InterPro" id="IPR028116">
    <property type="entry name" value="Cis-CaaD-like"/>
</dbReference>
<dbReference type="EMBL" id="JACHVZ010000023">
    <property type="protein sequence ID" value="MBB2931990.1"/>
    <property type="molecule type" value="Genomic_DNA"/>
</dbReference>
<feature type="domain" description="Tautomerase cis-CaaD-like" evidence="1">
    <location>
        <begin position="1"/>
        <end position="129"/>
    </location>
</feature>
<comment type="caution">
    <text evidence="2">The sequence shown here is derived from an EMBL/GenBank/DDBJ whole genome shotgun (WGS) entry which is preliminary data.</text>
</comment>
<evidence type="ECO:0000313" key="3">
    <source>
        <dbReference type="Proteomes" id="UP000533533"/>
    </source>
</evidence>
<organism evidence="2 3">
    <name type="scientific">Paraburkholderia silvatlantica</name>
    <dbReference type="NCBI Taxonomy" id="321895"/>
    <lineage>
        <taxon>Bacteria</taxon>
        <taxon>Pseudomonadati</taxon>
        <taxon>Pseudomonadota</taxon>
        <taxon>Betaproteobacteria</taxon>
        <taxon>Burkholderiales</taxon>
        <taxon>Burkholderiaceae</taxon>
        <taxon>Paraburkholderia</taxon>
    </lineage>
</organism>
<accession>A0ABR6FX30</accession>
<protein>
    <submittedName>
        <fullName evidence="2">Phenylpyruvate tautomerase PptA (4-oxalocrotonate tautomerase family)</fullName>
    </submittedName>
</protein>
<dbReference type="InterPro" id="IPR014347">
    <property type="entry name" value="Tautomerase/MIF_sf"/>
</dbReference>
<dbReference type="SUPFAM" id="SSF55331">
    <property type="entry name" value="Tautomerase/MIF"/>
    <property type="match status" value="1"/>
</dbReference>
<sequence>MPTYVCWTKTGRLSSDQRAQIAKSVTEIHHEVGRAPRYFVQVIFNELGAQSHFIGGTEASVDQIWIRADIRSGRTQEQKDQLLMRIADEVSEIAGTSRESVWVYISDIPGPSVLEFGRILPPPGEEDTWFAALSVELQERLRSLT</sequence>
<reference evidence="2 3" key="1">
    <citation type="submission" date="2020-08" db="EMBL/GenBank/DDBJ databases">
        <title>Genomic Encyclopedia of Type Strains, Phase IV (KMG-V): Genome sequencing to study the core and pangenomes of soil and plant-associated prokaryotes.</title>
        <authorList>
            <person name="Whitman W."/>
        </authorList>
    </citation>
    <scope>NUCLEOTIDE SEQUENCE [LARGE SCALE GENOMIC DNA]</scope>
    <source>
        <strain evidence="2 3">SRMrh-85</strain>
    </source>
</reference>